<evidence type="ECO:0000313" key="1">
    <source>
        <dbReference type="EMBL" id="KAG8096090.1"/>
    </source>
</evidence>
<protein>
    <submittedName>
        <fullName evidence="1">Uncharacterized protein</fullName>
    </submittedName>
</protein>
<name>A0A8J5WSC7_ZIZPA</name>
<gene>
    <name evidence="1" type="ORF">GUJ93_ZPchr0013g35806</name>
</gene>
<dbReference type="Proteomes" id="UP000729402">
    <property type="component" value="Unassembled WGS sequence"/>
</dbReference>
<reference evidence="1" key="1">
    <citation type="journal article" date="2021" name="bioRxiv">
        <title>Whole Genome Assembly and Annotation of Northern Wild Rice, Zizania palustris L., Supports a Whole Genome Duplication in the Zizania Genus.</title>
        <authorList>
            <person name="Haas M."/>
            <person name="Kono T."/>
            <person name="Macchietto M."/>
            <person name="Millas R."/>
            <person name="McGilp L."/>
            <person name="Shao M."/>
            <person name="Duquette J."/>
            <person name="Hirsch C.N."/>
            <person name="Kimball J."/>
        </authorList>
    </citation>
    <scope>NUCLEOTIDE SEQUENCE</scope>
    <source>
        <tissue evidence="1">Fresh leaf tissue</tissue>
    </source>
</reference>
<comment type="caution">
    <text evidence="1">The sequence shown here is derived from an EMBL/GenBank/DDBJ whole genome shotgun (WGS) entry which is preliminary data.</text>
</comment>
<keyword evidence="2" id="KW-1185">Reference proteome</keyword>
<sequence>MVIAVCGLSKRADPITSTPPSCVQAIPTSPPPDSDNSIAAAAALHKTIPNSSIPVAPTSFPSFSLCLSGTSSFLGRFAQRNGGASFCWDIARDFLLNPVLHSFSSVLNSDQDLLVLFVVGGKPVGLRAARANQCWLV</sequence>
<evidence type="ECO:0000313" key="2">
    <source>
        <dbReference type="Proteomes" id="UP000729402"/>
    </source>
</evidence>
<organism evidence="1 2">
    <name type="scientific">Zizania palustris</name>
    <name type="common">Northern wild rice</name>
    <dbReference type="NCBI Taxonomy" id="103762"/>
    <lineage>
        <taxon>Eukaryota</taxon>
        <taxon>Viridiplantae</taxon>
        <taxon>Streptophyta</taxon>
        <taxon>Embryophyta</taxon>
        <taxon>Tracheophyta</taxon>
        <taxon>Spermatophyta</taxon>
        <taxon>Magnoliopsida</taxon>
        <taxon>Liliopsida</taxon>
        <taxon>Poales</taxon>
        <taxon>Poaceae</taxon>
        <taxon>BOP clade</taxon>
        <taxon>Oryzoideae</taxon>
        <taxon>Oryzeae</taxon>
        <taxon>Zizaniinae</taxon>
        <taxon>Zizania</taxon>
    </lineage>
</organism>
<dbReference type="AlphaFoldDB" id="A0A8J5WSC7"/>
<accession>A0A8J5WSC7</accession>
<dbReference type="EMBL" id="JAAALK010000079">
    <property type="protein sequence ID" value="KAG8096090.1"/>
    <property type="molecule type" value="Genomic_DNA"/>
</dbReference>
<reference evidence="1" key="2">
    <citation type="submission" date="2021-02" db="EMBL/GenBank/DDBJ databases">
        <authorList>
            <person name="Kimball J.A."/>
            <person name="Haas M.W."/>
            <person name="Macchietto M."/>
            <person name="Kono T."/>
            <person name="Duquette J."/>
            <person name="Shao M."/>
        </authorList>
    </citation>
    <scope>NUCLEOTIDE SEQUENCE</scope>
    <source>
        <tissue evidence="1">Fresh leaf tissue</tissue>
    </source>
</reference>
<proteinExistence type="predicted"/>